<dbReference type="STRING" id="1123010.SAMN02745724_05416"/>
<keyword evidence="2" id="KW-1185">Reference proteome</keyword>
<proteinExistence type="predicted"/>
<name>A0A1I1V375_9GAMM</name>
<evidence type="ECO:0000313" key="1">
    <source>
        <dbReference type="EMBL" id="SFD77502.1"/>
    </source>
</evidence>
<reference evidence="1 2" key="1">
    <citation type="submission" date="2016-10" db="EMBL/GenBank/DDBJ databases">
        <authorList>
            <person name="de Groot N.N."/>
        </authorList>
    </citation>
    <scope>NUCLEOTIDE SEQUENCE [LARGE SCALE GENOMIC DNA]</scope>
    <source>
        <strain evidence="1 2">DSM 6059</strain>
    </source>
</reference>
<organism evidence="1 2">
    <name type="scientific">Pseudoalteromonas denitrificans DSM 6059</name>
    <dbReference type="NCBI Taxonomy" id="1123010"/>
    <lineage>
        <taxon>Bacteria</taxon>
        <taxon>Pseudomonadati</taxon>
        <taxon>Pseudomonadota</taxon>
        <taxon>Gammaproteobacteria</taxon>
        <taxon>Alteromonadales</taxon>
        <taxon>Pseudoalteromonadaceae</taxon>
        <taxon>Pseudoalteromonas</taxon>
    </lineage>
</organism>
<dbReference type="OrthoDB" id="6197240at2"/>
<dbReference type="AlphaFoldDB" id="A0A1I1V375"/>
<protein>
    <recommendedName>
        <fullName evidence="3">DUF600 family protein</fullName>
    </recommendedName>
</protein>
<dbReference type="InterPro" id="IPR006728">
    <property type="entry name" value="YezG-like"/>
</dbReference>
<evidence type="ECO:0008006" key="3">
    <source>
        <dbReference type="Google" id="ProtNLM"/>
    </source>
</evidence>
<evidence type="ECO:0000313" key="2">
    <source>
        <dbReference type="Proteomes" id="UP000198862"/>
    </source>
</evidence>
<gene>
    <name evidence="1" type="ORF">SAMN02745724_05416</name>
</gene>
<accession>A0A1I1V375</accession>
<dbReference type="Pfam" id="PF04634">
    <property type="entry name" value="YezG-like"/>
    <property type="match status" value="1"/>
</dbReference>
<dbReference type="RefSeq" id="WP_091991958.1">
    <property type="nucleotide sequence ID" value="NZ_FOLO01000107.1"/>
</dbReference>
<dbReference type="EMBL" id="FOLO01000107">
    <property type="protein sequence ID" value="SFD77502.1"/>
    <property type="molecule type" value="Genomic_DNA"/>
</dbReference>
<sequence>MTVDEIYLSIAQNMVSNLPENWLSAHIKAEIEGEDALGIKGGYKTENTEFQSFKLRNFDRKIFNDFESLHKITTEDSENKWNRAKFTLEPTGKFKMDFEWDQELADEVERLNNE</sequence>
<dbReference type="InterPro" id="IPR036170">
    <property type="entry name" value="YezG-like_sf"/>
</dbReference>
<dbReference type="Gene3D" id="3.30.500.20">
    <property type="entry name" value="BH3703-like domains"/>
    <property type="match status" value="1"/>
</dbReference>
<dbReference type="SUPFAM" id="SSF160424">
    <property type="entry name" value="BH3703-like"/>
    <property type="match status" value="1"/>
</dbReference>
<dbReference type="Proteomes" id="UP000198862">
    <property type="component" value="Unassembled WGS sequence"/>
</dbReference>